<dbReference type="EMBL" id="MN739356">
    <property type="protein sequence ID" value="QHT00532.1"/>
    <property type="molecule type" value="Genomic_DNA"/>
</dbReference>
<dbReference type="AlphaFoldDB" id="A0A6C0C8W2"/>
<feature type="transmembrane region" description="Helical" evidence="1">
    <location>
        <begin position="20"/>
        <end position="48"/>
    </location>
</feature>
<accession>A0A6C0C8W2</accession>
<evidence type="ECO:0000313" key="2">
    <source>
        <dbReference type="EMBL" id="QHT00532.1"/>
    </source>
</evidence>
<evidence type="ECO:0000256" key="1">
    <source>
        <dbReference type="SAM" id="Phobius"/>
    </source>
</evidence>
<organism evidence="2">
    <name type="scientific">viral metagenome</name>
    <dbReference type="NCBI Taxonomy" id="1070528"/>
    <lineage>
        <taxon>unclassified sequences</taxon>
        <taxon>metagenomes</taxon>
        <taxon>organismal metagenomes</taxon>
    </lineage>
</organism>
<keyword evidence="1" id="KW-1133">Transmembrane helix</keyword>
<proteinExistence type="predicted"/>
<reference evidence="2" key="1">
    <citation type="journal article" date="2020" name="Nature">
        <title>Giant virus diversity and host interactions through global metagenomics.</title>
        <authorList>
            <person name="Schulz F."/>
            <person name="Roux S."/>
            <person name="Paez-Espino D."/>
            <person name="Jungbluth S."/>
            <person name="Walsh D.A."/>
            <person name="Denef V.J."/>
            <person name="McMahon K.D."/>
            <person name="Konstantinidis K.T."/>
            <person name="Eloe-Fadrosh E.A."/>
            <person name="Kyrpides N.C."/>
            <person name="Woyke T."/>
        </authorList>
    </citation>
    <scope>NUCLEOTIDE SEQUENCE</scope>
    <source>
        <strain evidence="2">GVMAG-M-3300020192-26</strain>
    </source>
</reference>
<protein>
    <submittedName>
        <fullName evidence="2">Uncharacterized protein</fullName>
    </submittedName>
</protein>
<name>A0A6C0C8W2_9ZZZZ</name>
<keyword evidence="1" id="KW-0472">Membrane</keyword>
<keyword evidence="1" id="KW-0812">Transmembrane</keyword>
<sequence>MRKGKYVDNMVEMTIMTPIYLISSLIIGVPYGIICGILWPISVPFFYLDYKNNKKI</sequence>